<organism evidence="6 7">
    <name type="scientific">Rhizoctonia solani</name>
    <dbReference type="NCBI Taxonomy" id="456999"/>
    <lineage>
        <taxon>Eukaryota</taxon>
        <taxon>Fungi</taxon>
        <taxon>Dikarya</taxon>
        <taxon>Basidiomycota</taxon>
        <taxon>Agaricomycotina</taxon>
        <taxon>Agaricomycetes</taxon>
        <taxon>Cantharellales</taxon>
        <taxon>Ceratobasidiaceae</taxon>
        <taxon>Rhizoctonia</taxon>
    </lineage>
</organism>
<dbReference type="PANTHER" id="PTHR11785:SF353">
    <property type="entry name" value="METHIONINE TRANSPORTER (EUROFUNG)"/>
    <property type="match status" value="1"/>
</dbReference>
<evidence type="ECO:0000313" key="6">
    <source>
        <dbReference type="EMBL" id="CAE7220995.1"/>
    </source>
</evidence>
<dbReference type="EMBL" id="CAJNJQ010005736">
    <property type="protein sequence ID" value="CAE7220995.1"/>
    <property type="molecule type" value="Genomic_DNA"/>
</dbReference>
<dbReference type="InterPro" id="IPR050598">
    <property type="entry name" value="AminoAcid_Transporter"/>
</dbReference>
<evidence type="ECO:0000256" key="4">
    <source>
        <dbReference type="ARBA" id="ARBA00023136"/>
    </source>
</evidence>
<feature type="transmembrane region" description="Helical" evidence="5">
    <location>
        <begin position="71"/>
        <end position="93"/>
    </location>
</feature>
<dbReference type="Proteomes" id="UP000663827">
    <property type="component" value="Unassembled WGS sequence"/>
</dbReference>
<dbReference type="AlphaFoldDB" id="A0A8H3E907"/>
<dbReference type="GO" id="GO:0016020">
    <property type="term" value="C:membrane"/>
    <property type="evidence" value="ECO:0007669"/>
    <property type="project" value="UniProtKB-SubCell"/>
</dbReference>
<dbReference type="PIRSF" id="PIRSF006060">
    <property type="entry name" value="AA_transporter"/>
    <property type="match status" value="1"/>
</dbReference>
<evidence type="ECO:0000256" key="2">
    <source>
        <dbReference type="ARBA" id="ARBA00022692"/>
    </source>
</evidence>
<sequence>MRLLVESSGPILYADEEGASQALTSSAPIEETSPLGYNVNFSNATLVNISAMMGMGIFSTPSFVLRSVGSVGMLIALYLFVPLITLAGLSVYIEFASMCGHKRSGAEVVYLEEAYPKPKFLLPTTFALTTALLSHVGVSATVFAKHILHGFDIEVTPIRQRSLAISMATVAIWVCLFSNKWALRVNGVAAVFKIGCLVLISVTGLACLFGWTSVPNSGNLRHPFEGSLYEANPFATSVVKVLYSFVGWNSVLGLVAEVKGRHPVRTIQRAAITSVLVTAFFFVTTLLSFSIVLTKEEFLNANEVLGAIFVRKVYGDTAANKLFPIFIGISTFGGIVSGALYYGRMLREAGRQGVLPFATFWSRVGHFKTPYGPLLLKWSLAVFVIGVIPAADAVVFLIDLASYPALIFSLLIGCGVWILRRRRARLGLPEHAHKAPNFIVLIYVLQSIILLIMPWIPPTGGSKGGDVDFFYATYCIVAILILLLCGFYYWVRFCALPQWLGYELVQQITSLPGGVKIMIFKKVYKSRMEGEEEPLLQGRRGVEAR</sequence>
<protein>
    <recommendedName>
        <fullName evidence="8">High-affinity methionine permease</fullName>
    </recommendedName>
</protein>
<evidence type="ECO:0000313" key="7">
    <source>
        <dbReference type="Proteomes" id="UP000663827"/>
    </source>
</evidence>
<dbReference type="Pfam" id="PF13520">
    <property type="entry name" value="AA_permease_2"/>
    <property type="match status" value="1"/>
</dbReference>
<proteinExistence type="predicted"/>
<feature type="transmembrane region" description="Helical" evidence="5">
    <location>
        <begin position="375"/>
        <end position="395"/>
    </location>
</feature>
<keyword evidence="2 5" id="KW-0812">Transmembrane</keyword>
<keyword evidence="3 5" id="KW-1133">Transmembrane helix</keyword>
<evidence type="ECO:0000256" key="1">
    <source>
        <dbReference type="ARBA" id="ARBA00004141"/>
    </source>
</evidence>
<dbReference type="Gene3D" id="1.20.1740.10">
    <property type="entry name" value="Amino acid/polyamine transporter I"/>
    <property type="match status" value="1"/>
</dbReference>
<dbReference type="PANTHER" id="PTHR11785">
    <property type="entry name" value="AMINO ACID TRANSPORTER"/>
    <property type="match status" value="1"/>
</dbReference>
<feature type="transmembrane region" description="Helical" evidence="5">
    <location>
        <begin position="163"/>
        <end position="183"/>
    </location>
</feature>
<feature type="transmembrane region" description="Helical" evidence="5">
    <location>
        <begin position="469"/>
        <end position="491"/>
    </location>
</feature>
<feature type="transmembrane region" description="Helical" evidence="5">
    <location>
        <begin position="234"/>
        <end position="258"/>
    </location>
</feature>
<feature type="transmembrane region" description="Helical" evidence="5">
    <location>
        <begin position="270"/>
        <end position="293"/>
    </location>
</feature>
<gene>
    <name evidence="6" type="ORF">RDB_LOCUS166856</name>
</gene>
<evidence type="ECO:0008006" key="8">
    <source>
        <dbReference type="Google" id="ProtNLM"/>
    </source>
</evidence>
<feature type="transmembrane region" description="Helical" evidence="5">
    <location>
        <begin position="440"/>
        <end position="457"/>
    </location>
</feature>
<feature type="transmembrane region" description="Helical" evidence="5">
    <location>
        <begin position="190"/>
        <end position="214"/>
    </location>
</feature>
<dbReference type="GO" id="GO:0015179">
    <property type="term" value="F:L-amino acid transmembrane transporter activity"/>
    <property type="evidence" value="ECO:0007669"/>
    <property type="project" value="TreeGrafter"/>
</dbReference>
<keyword evidence="4 5" id="KW-0472">Membrane</keyword>
<accession>A0A8H3E907</accession>
<evidence type="ECO:0000256" key="3">
    <source>
        <dbReference type="ARBA" id="ARBA00022989"/>
    </source>
</evidence>
<feature type="transmembrane region" description="Helical" evidence="5">
    <location>
        <begin position="401"/>
        <end position="419"/>
    </location>
</feature>
<comment type="subcellular location">
    <subcellularLocation>
        <location evidence="1">Membrane</location>
        <topology evidence="1">Multi-pass membrane protein</topology>
    </subcellularLocation>
</comment>
<name>A0A8H3E907_9AGAM</name>
<feature type="transmembrane region" description="Helical" evidence="5">
    <location>
        <begin position="322"/>
        <end position="342"/>
    </location>
</feature>
<dbReference type="InterPro" id="IPR002293">
    <property type="entry name" value="AA/rel_permease1"/>
</dbReference>
<comment type="caution">
    <text evidence="6">The sequence shown here is derived from an EMBL/GenBank/DDBJ whole genome shotgun (WGS) entry which is preliminary data.</text>
</comment>
<feature type="transmembrane region" description="Helical" evidence="5">
    <location>
        <begin position="120"/>
        <end position="143"/>
    </location>
</feature>
<feature type="transmembrane region" description="Helical" evidence="5">
    <location>
        <begin position="46"/>
        <end position="65"/>
    </location>
</feature>
<reference evidence="6" key="1">
    <citation type="submission" date="2021-01" db="EMBL/GenBank/DDBJ databases">
        <authorList>
            <person name="Kaushik A."/>
        </authorList>
    </citation>
    <scope>NUCLEOTIDE SEQUENCE</scope>
    <source>
        <strain evidence="6">AG5</strain>
    </source>
</reference>
<evidence type="ECO:0000256" key="5">
    <source>
        <dbReference type="SAM" id="Phobius"/>
    </source>
</evidence>